<organism evidence="3 4">
    <name type="scientific">Ornithinimicrobium cerasi</name>
    <dbReference type="NCBI Taxonomy" id="2248773"/>
    <lineage>
        <taxon>Bacteria</taxon>
        <taxon>Bacillati</taxon>
        <taxon>Actinomycetota</taxon>
        <taxon>Actinomycetes</taxon>
        <taxon>Micrococcales</taxon>
        <taxon>Ornithinimicrobiaceae</taxon>
        <taxon>Ornithinimicrobium</taxon>
    </lineage>
</organism>
<dbReference type="EMBL" id="OBQK01000003">
    <property type="protein sequence ID" value="SOC54403.1"/>
    <property type="molecule type" value="Genomic_DNA"/>
</dbReference>
<dbReference type="AlphaFoldDB" id="A0A285VK96"/>
<evidence type="ECO:0000313" key="4">
    <source>
        <dbReference type="Proteomes" id="UP000219688"/>
    </source>
</evidence>
<dbReference type="PANTHER" id="PTHR35335">
    <property type="entry name" value="UPF0716 PROTEIN FXSA"/>
    <property type="match status" value="1"/>
</dbReference>
<keyword evidence="2" id="KW-0812">Transmembrane</keyword>
<dbReference type="InterPro" id="IPR007313">
    <property type="entry name" value="FxsA"/>
</dbReference>
<evidence type="ECO:0000313" key="3">
    <source>
        <dbReference type="EMBL" id="SOC54403.1"/>
    </source>
</evidence>
<keyword evidence="2" id="KW-0472">Membrane</keyword>
<feature type="region of interest" description="Disordered" evidence="1">
    <location>
        <begin position="135"/>
        <end position="181"/>
    </location>
</feature>
<accession>A0A285VK96</accession>
<feature type="transmembrane region" description="Helical" evidence="2">
    <location>
        <begin position="16"/>
        <end position="35"/>
    </location>
</feature>
<dbReference type="Proteomes" id="UP000219688">
    <property type="component" value="Unassembled WGS sequence"/>
</dbReference>
<keyword evidence="4" id="KW-1185">Reference proteome</keyword>
<dbReference type="PANTHER" id="PTHR35335:SF1">
    <property type="entry name" value="UPF0716 PROTEIN FXSA"/>
    <property type="match status" value="1"/>
</dbReference>
<dbReference type="Pfam" id="PF04186">
    <property type="entry name" value="FxsA"/>
    <property type="match status" value="1"/>
</dbReference>
<feature type="transmembrane region" description="Helical" evidence="2">
    <location>
        <begin position="41"/>
        <end position="59"/>
    </location>
</feature>
<evidence type="ECO:0000256" key="1">
    <source>
        <dbReference type="SAM" id="MobiDB-lite"/>
    </source>
</evidence>
<feature type="transmembrane region" description="Helical" evidence="2">
    <location>
        <begin position="88"/>
        <end position="113"/>
    </location>
</feature>
<dbReference type="GO" id="GO:0016020">
    <property type="term" value="C:membrane"/>
    <property type="evidence" value="ECO:0007669"/>
    <property type="project" value="InterPro"/>
</dbReference>
<protein>
    <submittedName>
        <fullName evidence="3">UPF0716 protein FxsA</fullName>
    </submittedName>
</protein>
<dbReference type="NCBIfam" id="NF008528">
    <property type="entry name" value="PRK11463.1-2"/>
    <property type="match status" value="1"/>
</dbReference>
<keyword evidence="2" id="KW-1133">Transmembrane helix</keyword>
<gene>
    <name evidence="3" type="ORF">SAMN05421879_103108</name>
</gene>
<proteinExistence type="predicted"/>
<sequence length="181" mass="19032">MTAGTTTRRRRHPLRWLLLALVLLPILEIVALVAVGQSIGVGWTLVLLLAMALAGAWLARRETGRTYRSLQRALESGRMPTDEATDAILVMVGGFLLILPGFLTDIVGLLLVLPFTRPTARRLLQTVVAARVLGVGGGSTPGRRPPSAGPPGRGQVIEGEVVSETPPPGAAGPGTARTLEP</sequence>
<reference evidence="4" key="1">
    <citation type="submission" date="2017-08" db="EMBL/GenBank/DDBJ databases">
        <authorList>
            <person name="Varghese N."/>
            <person name="Submissions S."/>
        </authorList>
    </citation>
    <scope>NUCLEOTIDE SEQUENCE [LARGE SCALE GENOMIC DNA]</scope>
    <source>
        <strain evidence="4">USBA17B2</strain>
    </source>
</reference>
<name>A0A285VK96_9MICO</name>
<evidence type="ECO:0000256" key="2">
    <source>
        <dbReference type="SAM" id="Phobius"/>
    </source>
</evidence>
<dbReference type="RefSeq" id="WP_097187469.1">
    <property type="nucleotide sequence ID" value="NZ_OBQK01000003.1"/>
</dbReference>